<name>A0AAV4TR01_CAEEX</name>
<keyword evidence="4" id="KW-0187">Copper transport</keyword>
<keyword evidence="4" id="KW-0406">Ion transport</keyword>
<evidence type="ECO:0000256" key="2">
    <source>
        <dbReference type="ARBA" id="ARBA00022989"/>
    </source>
</evidence>
<feature type="signal peptide" evidence="5">
    <location>
        <begin position="1"/>
        <end position="19"/>
    </location>
</feature>
<evidence type="ECO:0000313" key="6">
    <source>
        <dbReference type="EMBL" id="GIY48179.1"/>
    </source>
</evidence>
<keyword evidence="1 4" id="KW-0812">Transmembrane</keyword>
<evidence type="ECO:0000256" key="3">
    <source>
        <dbReference type="ARBA" id="ARBA00023136"/>
    </source>
</evidence>
<dbReference type="GO" id="GO:0016020">
    <property type="term" value="C:membrane"/>
    <property type="evidence" value="ECO:0007669"/>
    <property type="project" value="UniProtKB-SubCell"/>
</dbReference>
<dbReference type="InterPro" id="IPR007274">
    <property type="entry name" value="Cop_transporter"/>
</dbReference>
<evidence type="ECO:0000256" key="5">
    <source>
        <dbReference type="SAM" id="SignalP"/>
    </source>
</evidence>
<keyword evidence="3 4" id="KW-0472">Membrane</keyword>
<keyword evidence="2 4" id="KW-1133">Transmembrane helix</keyword>
<comment type="similarity">
    <text evidence="4">Belongs to the copper transporter (Ctr) (TC 1.A.56) family. SLC31A subfamily.</text>
</comment>
<dbReference type="Proteomes" id="UP001054945">
    <property type="component" value="Unassembled WGS sequence"/>
</dbReference>
<organism evidence="6 7">
    <name type="scientific">Caerostris extrusa</name>
    <name type="common">Bark spider</name>
    <name type="synonym">Caerostris bankana</name>
    <dbReference type="NCBI Taxonomy" id="172846"/>
    <lineage>
        <taxon>Eukaryota</taxon>
        <taxon>Metazoa</taxon>
        <taxon>Ecdysozoa</taxon>
        <taxon>Arthropoda</taxon>
        <taxon>Chelicerata</taxon>
        <taxon>Arachnida</taxon>
        <taxon>Araneae</taxon>
        <taxon>Araneomorphae</taxon>
        <taxon>Entelegynae</taxon>
        <taxon>Araneoidea</taxon>
        <taxon>Araneidae</taxon>
        <taxon>Caerostris</taxon>
    </lineage>
</organism>
<feature type="chain" id="PRO_5043349250" description="Copper transport protein" evidence="5">
    <location>
        <begin position="20"/>
        <end position="216"/>
    </location>
</feature>
<evidence type="ECO:0000256" key="1">
    <source>
        <dbReference type="ARBA" id="ARBA00022692"/>
    </source>
</evidence>
<evidence type="ECO:0000313" key="7">
    <source>
        <dbReference type="Proteomes" id="UP001054945"/>
    </source>
</evidence>
<comment type="caution">
    <text evidence="6">The sequence shown here is derived from an EMBL/GenBank/DDBJ whole genome shotgun (WGS) entry which is preliminary data.</text>
</comment>
<proteinExistence type="inferred from homology"/>
<feature type="transmembrane region" description="Helical" evidence="4">
    <location>
        <begin position="185"/>
        <end position="203"/>
    </location>
</feature>
<keyword evidence="7" id="KW-1185">Reference proteome</keyword>
<dbReference type="EMBL" id="BPLR01011681">
    <property type="protein sequence ID" value="GIY48179.1"/>
    <property type="molecule type" value="Genomic_DNA"/>
</dbReference>
<dbReference type="Pfam" id="PF04145">
    <property type="entry name" value="Ctr"/>
    <property type="match status" value="1"/>
</dbReference>
<dbReference type="PANTHER" id="PTHR12483">
    <property type="entry name" value="SOLUTE CARRIER FAMILY 31 COPPER TRANSPORTERS"/>
    <property type="match status" value="1"/>
</dbReference>
<feature type="transmembrane region" description="Helical" evidence="4">
    <location>
        <begin position="93"/>
        <end position="113"/>
    </location>
</feature>
<keyword evidence="5" id="KW-0732">Signal</keyword>
<keyword evidence="4" id="KW-0186">Copper</keyword>
<feature type="transmembrane region" description="Helical" evidence="4">
    <location>
        <begin position="159"/>
        <end position="179"/>
    </location>
</feature>
<dbReference type="AlphaFoldDB" id="A0AAV4TR01"/>
<accession>A0AAV4TR01</accession>
<sequence length="216" mass="24947">MCRVIPCLAFLALCSLALAESSTHTHSHEHAEKMVMDDPHDHDKMKDMKDMKDMEDEHKKHMNMTHDMMMMPMYFHFGVKEYILFEEWRTTTVGGMVASAIGVFLMGMLYEGLKYFREHLYKKFVSSIQFSTVATTGESGRITHVHKVQKNRMLSWQHALQTGLHVVQIVVSYFLMLIFMTYNVWLGLSVVLGSGVGYFVFGWKKASVVDITEHCH</sequence>
<protein>
    <recommendedName>
        <fullName evidence="4">Copper transport protein</fullName>
    </recommendedName>
</protein>
<evidence type="ECO:0000256" key="4">
    <source>
        <dbReference type="RuleBase" id="RU367022"/>
    </source>
</evidence>
<comment type="subcellular location">
    <subcellularLocation>
        <location evidence="4">Membrane</location>
        <topology evidence="4">Multi-pass membrane protein</topology>
    </subcellularLocation>
</comment>
<gene>
    <name evidence="6" type="primary">Slc31a1</name>
    <name evidence="6" type="ORF">CEXT_360351</name>
</gene>
<keyword evidence="4" id="KW-0813">Transport</keyword>
<dbReference type="PANTHER" id="PTHR12483:SF115">
    <property type="entry name" value="COPPER TRANSPORT PROTEIN"/>
    <property type="match status" value="1"/>
</dbReference>
<dbReference type="GO" id="GO:0005375">
    <property type="term" value="F:copper ion transmembrane transporter activity"/>
    <property type="evidence" value="ECO:0007669"/>
    <property type="project" value="UniProtKB-UniRule"/>
</dbReference>
<reference evidence="6 7" key="1">
    <citation type="submission" date="2021-06" db="EMBL/GenBank/DDBJ databases">
        <title>Caerostris extrusa draft genome.</title>
        <authorList>
            <person name="Kono N."/>
            <person name="Arakawa K."/>
        </authorList>
    </citation>
    <scope>NUCLEOTIDE SEQUENCE [LARGE SCALE GENOMIC DNA]</scope>
</reference>